<evidence type="ECO:0000256" key="10">
    <source>
        <dbReference type="ARBA" id="ARBA00023180"/>
    </source>
</evidence>
<comment type="subcellular location">
    <subcellularLocation>
        <location evidence="1">Endoplasmic reticulum membrane</location>
        <topology evidence="1">Single-pass type I membrane protein</topology>
    </subcellularLocation>
</comment>
<evidence type="ECO:0000256" key="3">
    <source>
        <dbReference type="ARBA" id="ARBA00011276"/>
    </source>
</evidence>
<evidence type="ECO:0000256" key="9">
    <source>
        <dbReference type="ARBA" id="ARBA00023136"/>
    </source>
</evidence>
<name>A0A2S4VD32_9BASI</name>
<dbReference type="Proteomes" id="UP000239156">
    <property type="component" value="Unassembled WGS sequence"/>
</dbReference>
<evidence type="ECO:0000256" key="4">
    <source>
        <dbReference type="ARBA" id="ARBA00020824"/>
    </source>
</evidence>
<evidence type="ECO:0000259" key="11">
    <source>
        <dbReference type="Pfam" id="PF07774"/>
    </source>
</evidence>
<keyword evidence="7" id="KW-0256">Endoplasmic reticulum</keyword>
<keyword evidence="10" id="KW-0325">Glycoprotein</keyword>
<evidence type="ECO:0000256" key="7">
    <source>
        <dbReference type="ARBA" id="ARBA00022824"/>
    </source>
</evidence>
<dbReference type="VEuPathDB" id="FungiDB:PSHT_02632"/>
<proteinExistence type="inferred from homology"/>
<evidence type="ECO:0000256" key="1">
    <source>
        <dbReference type="ARBA" id="ARBA00004115"/>
    </source>
</evidence>
<dbReference type="GO" id="GO:0072546">
    <property type="term" value="C:EMC complex"/>
    <property type="evidence" value="ECO:0007669"/>
    <property type="project" value="InterPro"/>
</dbReference>
<comment type="subunit">
    <text evidence="3">Component of the ER membrane protein complex (EMC).</text>
</comment>
<feature type="domain" description="EMC1 first beta-propeller" evidence="12">
    <location>
        <begin position="86"/>
        <end position="472"/>
    </location>
</feature>
<comment type="similarity">
    <text evidence="2">Belongs to the EMC1 family.</text>
</comment>
<feature type="domain" description="ER membrane protein complex subunit 1 C-terminal" evidence="11">
    <location>
        <begin position="713"/>
        <end position="907"/>
    </location>
</feature>
<accession>A0A2S4VD32</accession>
<dbReference type="InterPro" id="IPR011047">
    <property type="entry name" value="Quinoprotein_ADH-like_sf"/>
</dbReference>
<keyword evidence="5" id="KW-0812">Transmembrane</keyword>
<keyword evidence="6" id="KW-0732">Signal</keyword>
<sequence>MILELKIEQSVYKLQQRREMHKLTTLLLLATIGAVGCSSSANSELSWHLPLLGLPMTSNSTSQLQFFRHPNPKVRLTTRLPSLAITITQKNILGAINPKNGSIAWRVLLPKSEPIIKYVVDLNNRHVALISGGKKLTVRLILLSDGRLLWSRSLDEIDSKKPNGGRTCDLIFTTDQNSHHPGFPDLIVSTHQSQAYKLSGHQGEILWTWKPVDPSWNILRVLAQNPVDQINLLLSKEDSESTYVTQVQSLLSTTGTAHAHRSGLQQTCHKSGDQPLILTTKSDPVQSVVLCVDPSTHISSALVPDEPNSPPQLSSFSSLEHHQHPVLLDVGLAAEGVFLAKLSDGSAIVFQVSLHGALKSLWTFDPTDLPTTYAGSIDRGGLPYVAKVSFVPTLGLASLEILSLTPTERTPEGMIVGSTFGYDFQQNGHIVGISVEVLQVTNYTPMSRVMLVTSLGDIQLWQGEVLQWERHEDLSLPASITLHQSKSLGGPLMSTDPIDIPRYALQLTKVLLSGLVNFKSFKANLFNQPLANPYIWLIGSETGRLFAIVRDDKNEGKVLWKRSLMSPGVVGTSATLKWEKLSFESNQTGSHLPIVIVSLSMDGSQTTFKIGLMDGEILDLTSTTVPDKREDSMVPKLKKLLSTHDRDMGGSPARFLGDRGALFKYLNPNLAVYFNDDFGRQTIEVRDQRSGALVWAFEFAVKVDPVSINAALTENWLVIVSRESKSGSTHIHSIEWFMSSKADVRVDGSTANITSSARSYLTPFDIKALGFTKSRLGVTSRALLVISDMDQIVSISRRLLDVRRPFKKPTTEEMEEFLVMYDPLIMIDPKTIITGDRQTKGLEKVYSFPTEFESTSAVIGLNCALKNVRYAGFDFNKAQLILTSAGLLLSTLVLRPIVQKKQLRRQWYT</sequence>
<keyword evidence="8" id="KW-1133">Transmembrane helix</keyword>
<keyword evidence="14" id="KW-1185">Reference proteome</keyword>
<dbReference type="InterPro" id="IPR011678">
    <property type="entry name" value="EMC1_C"/>
</dbReference>
<evidence type="ECO:0000256" key="2">
    <source>
        <dbReference type="ARBA" id="ARBA00007904"/>
    </source>
</evidence>
<dbReference type="PANTHER" id="PTHR21573">
    <property type="entry name" value="ER MEMBRANE PROTEIN COMPLEX SUBUNIT 1"/>
    <property type="match status" value="1"/>
</dbReference>
<dbReference type="SUPFAM" id="SSF50998">
    <property type="entry name" value="Quinoprotein alcohol dehydrogenase-like"/>
    <property type="match status" value="1"/>
</dbReference>
<dbReference type="InterPro" id="IPR026895">
    <property type="entry name" value="EMC1"/>
</dbReference>
<protein>
    <recommendedName>
        <fullName evidence="4">ER membrane protein complex subunit 1</fullName>
    </recommendedName>
</protein>
<dbReference type="PANTHER" id="PTHR21573:SF0">
    <property type="entry name" value="ER MEMBRANE PROTEIN COMPLEX SUBUNIT 1"/>
    <property type="match status" value="1"/>
</dbReference>
<dbReference type="GO" id="GO:0034975">
    <property type="term" value="P:protein folding in endoplasmic reticulum"/>
    <property type="evidence" value="ECO:0007669"/>
    <property type="project" value="TreeGrafter"/>
</dbReference>
<dbReference type="EMBL" id="PKSL01000075">
    <property type="protein sequence ID" value="POW07407.1"/>
    <property type="molecule type" value="Genomic_DNA"/>
</dbReference>
<evidence type="ECO:0000256" key="6">
    <source>
        <dbReference type="ARBA" id="ARBA00022729"/>
    </source>
</evidence>
<evidence type="ECO:0000256" key="8">
    <source>
        <dbReference type="ARBA" id="ARBA00022989"/>
    </source>
</evidence>
<organism evidence="13 14">
    <name type="scientific">Puccinia striiformis</name>
    <dbReference type="NCBI Taxonomy" id="27350"/>
    <lineage>
        <taxon>Eukaryota</taxon>
        <taxon>Fungi</taxon>
        <taxon>Dikarya</taxon>
        <taxon>Basidiomycota</taxon>
        <taxon>Pucciniomycotina</taxon>
        <taxon>Pucciniomycetes</taxon>
        <taxon>Pucciniales</taxon>
        <taxon>Pucciniaceae</taxon>
        <taxon>Puccinia</taxon>
    </lineage>
</organism>
<dbReference type="InterPro" id="IPR058545">
    <property type="entry name" value="Beta-prop_EMC1_1st"/>
</dbReference>
<dbReference type="VEuPathDB" id="FungiDB:PSTT_08303"/>
<dbReference type="Pfam" id="PF07774">
    <property type="entry name" value="EMC1_C"/>
    <property type="match status" value="1"/>
</dbReference>
<reference evidence="13" key="1">
    <citation type="submission" date="2017-12" db="EMBL/GenBank/DDBJ databases">
        <title>Gene loss provides genomic basis for host adaptation in cereal stripe rust fungi.</title>
        <authorList>
            <person name="Xia C."/>
        </authorList>
    </citation>
    <scope>NUCLEOTIDE SEQUENCE [LARGE SCALE GENOMIC DNA]</scope>
    <source>
        <strain evidence="13">93-210</strain>
    </source>
</reference>
<keyword evidence="9" id="KW-0472">Membrane</keyword>
<gene>
    <name evidence="13" type="ORF">PSTT_08303</name>
</gene>
<evidence type="ECO:0000256" key="5">
    <source>
        <dbReference type="ARBA" id="ARBA00022692"/>
    </source>
</evidence>
<comment type="caution">
    <text evidence="13">The sequence shown here is derived from an EMBL/GenBank/DDBJ whole genome shotgun (WGS) entry which is preliminary data.</text>
</comment>
<evidence type="ECO:0000313" key="14">
    <source>
        <dbReference type="Proteomes" id="UP000239156"/>
    </source>
</evidence>
<evidence type="ECO:0000313" key="13">
    <source>
        <dbReference type="EMBL" id="POW07407.1"/>
    </source>
</evidence>
<evidence type="ECO:0000259" key="12">
    <source>
        <dbReference type="Pfam" id="PF25293"/>
    </source>
</evidence>
<dbReference type="Pfam" id="PF25293">
    <property type="entry name" value="Beta-prop_EMC1_N"/>
    <property type="match status" value="1"/>
</dbReference>
<dbReference type="AlphaFoldDB" id="A0A2S4VD32"/>